<gene>
    <name evidence="2" type="ordered locus">P700755_000323</name>
</gene>
<reference evidence="2" key="2">
    <citation type="submission" date="2012-09" db="EMBL/GenBank/DDBJ databases">
        <title>The complete sequence of Psychroflexus torquis an extreme psychrophile from sea-ice that is stimulated by light.</title>
        <authorList>
            <person name="Feng S."/>
            <person name="Powell S.M."/>
            <person name="Bowman J.P."/>
        </authorList>
    </citation>
    <scope>NUCLEOTIDE SEQUENCE [LARGE SCALE GENOMIC DNA]</scope>
    <source>
        <strain evidence="2">ATCC 700755</strain>
    </source>
</reference>
<dbReference type="AlphaFoldDB" id="K4IE30"/>
<dbReference type="RefSeq" id="WP_015022979.1">
    <property type="nucleotide sequence ID" value="NC_018721.1"/>
</dbReference>
<keyword evidence="3" id="KW-1185">Reference proteome</keyword>
<evidence type="ECO:0000256" key="1">
    <source>
        <dbReference type="SAM" id="Phobius"/>
    </source>
</evidence>
<dbReference type="HOGENOM" id="CLU_2234298_0_0_10"/>
<feature type="transmembrane region" description="Helical" evidence="1">
    <location>
        <begin position="12"/>
        <end position="31"/>
    </location>
</feature>
<proteinExistence type="predicted"/>
<organism evidence="2 3">
    <name type="scientific">Psychroflexus torquis (strain ATCC 700755 / CIP 106069 / ACAM 623)</name>
    <dbReference type="NCBI Taxonomy" id="313595"/>
    <lineage>
        <taxon>Bacteria</taxon>
        <taxon>Pseudomonadati</taxon>
        <taxon>Bacteroidota</taxon>
        <taxon>Flavobacteriia</taxon>
        <taxon>Flavobacteriales</taxon>
        <taxon>Flavobacteriaceae</taxon>
        <taxon>Psychroflexus</taxon>
    </lineage>
</organism>
<evidence type="ECO:0000313" key="2">
    <source>
        <dbReference type="EMBL" id="AFU67361.1"/>
    </source>
</evidence>
<dbReference type="KEGG" id="ptq:P700755_000323"/>
<name>K4IE30_PSYTT</name>
<dbReference type="eggNOG" id="ENOG5030YBU">
    <property type="taxonomic scope" value="Bacteria"/>
</dbReference>
<dbReference type="EMBL" id="CP003879">
    <property type="protein sequence ID" value="AFU67361.1"/>
    <property type="molecule type" value="Genomic_DNA"/>
</dbReference>
<protein>
    <submittedName>
        <fullName evidence="2">Uncharacterized protein</fullName>
    </submittedName>
</protein>
<keyword evidence="1" id="KW-1133">Transmembrane helix</keyword>
<reference evidence="2" key="1">
    <citation type="submission" date="2006-03" db="EMBL/GenBank/DDBJ databases">
        <authorList>
            <person name="Bowman J."/>
            <person name="Ferriera S."/>
            <person name="Johnson J."/>
            <person name="Kravitz S."/>
            <person name="Halpern A."/>
            <person name="Remington K."/>
            <person name="Beeson K."/>
            <person name="Tran B."/>
            <person name="Rogers Y.-H."/>
            <person name="Friedman R."/>
            <person name="Venter J.C."/>
        </authorList>
    </citation>
    <scope>NUCLEOTIDE SEQUENCE [LARGE SCALE GENOMIC DNA]</scope>
    <source>
        <strain evidence="2">ATCC 700755</strain>
    </source>
</reference>
<dbReference type="OrthoDB" id="9952599at2"/>
<evidence type="ECO:0000313" key="3">
    <source>
        <dbReference type="Proteomes" id="UP000008514"/>
    </source>
</evidence>
<keyword evidence="1" id="KW-0472">Membrane</keyword>
<sequence length="105" mass="12252">MTGFKKIKGWRKYYLITIIPIMLIVIVYTNYKDSKKYDRISMIIKSSEVDIHVDKAYVDRSIVILNDSLMLPSYTKLEEGVKDDSFSYQQASKFKLNIADINAPY</sequence>
<accession>K4IE30</accession>
<dbReference type="Proteomes" id="UP000008514">
    <property type="component" value="Chromosome"/>
</dbReference>
<keyword evidence="1" id="KW-0812">Transmembrane</keyword>